<dbReference type="EMBL" id="CAJVPZ010058200">
    <property type="protein sequence ID" value="CAG8787729.1"/>
    <property type="molecule type" value="Genomic_DNA"/>
</dbReference>
<name>A0A9N9NZC6_9GLOM</name>
<feature type="non-terminal residue" evidence="1">
    <location>
        <position position="1"/>
    </location>
</feature>
<sequence>AKQLLNFRPIDPSINNNNNNDTSLLGLTVEELNKAVENDSRELN</sequence>
<organism evidence="1 2">
    <name type="scientific">Racocetra fulgida</name>
    <dbReference type="NCBI Taxonomy" id="60492"/>
    <lineage>
        <taxon>Eukaryota</taxon>
        <taxon>Fungi</taxon>
        <taxon>Fungi incertae sedis</taxon>
        <taxon>Mucoromycota</taxon>
        <taxon>Glomeromycotina</taxon>
        <taxon>Glomeromycetes</taxon>
        <taxon>Diversisporales</taxon>
        <taxon>Gigasporaceae</taxon>
        <taxon>Racocetra</taxon>
    </lineage>
</organism>
<proteinExistence type="predicted"/>
<evidence type="ECO:0000313" key="1">
    <source>
        <dbReference type="EMBL" id="CAG8787729.1"/>
    </source>
</evidence>
<dbReference type="Proteomes" id="UP000789396">
    <property type="component" value="Unassembled WGS sequence"/>
</dbReference>
<feature type="non-terminal residue" evidence="1">
    <location>
        <position position="44"/>
    </location>
</feature>
<accession>A0A9N9NZC6</accession>
<comment type="caution">
    <text evidence="1">The sequence shown here is derived from an EMBL/GenBank/DDBJ whole genome shotgun (WGS) entry which is preliminary data.</text>
</comment>
<dbReference type="AlphaFoldDB" id="A0A9N9NZC6"/>
<protein>
    <submittedName>
        <fullName evidence="1">8488_t:CDS:1</fullName>
    </submittedName>
</protein>
<reference evidence="1" key="1">
    <citation type="submission" date="2021-06" db="EMBL/GenBank/DDBJ databases">
        <authorList>
            <person name="Kallberg Y."/>
            <person name="Tangrot J."/>
            <person name="Rosling A."/>
        </authorList>
    </citation>
    <scope>NUCLEOTIDE SEQUENCE</scope>
    <source>
        <strain evidence="1">IN212</strain>
    </source>
</reference>
<evidence type="ECO:0000313" key="2">
    <source>
        <dbReference type="Proteomes" id="UP000789396"/>
    </source>
</evidence>
<keyword evidence="2" id="KW-1185">Reference proteome</keyword>
<gene>
    <name evidence="1" type="ORF">RFULGI_LOCUS16419</name>
</gene>